<organism evidence="2 3">
    <name type="scientific">Phlyctema vagabunda</name>
    <dbReference type="NCBI Taxonomy" id="108571"/>
    <lineage>
        <taxon>Eukaryota</taxon>
        <taxon>Fungi</taxon>
        <taxon>Dikarya</taxon>
        <taxon>Ascomycota</taxon>
        <taxon>Pezizomycotina</taxon>
        <taxon>Leotiomycetes</taxon>
        <taxon>Helotiales</taxon>
        <taxon>Dermateaceae</taxon>
        <taxon>Phlyctema</taxon>
    </lineage>
</organism>
<dbReference type="Proteomes" id="UP001629113">
    <property type="component" value="Unassembled WGS sequence"/>
</dbReference>
<evidence type="ECO:0000313" key="2">
    <source>
        <dbReference type="EMBL" id="KAL3417554.1"/>
    </source>
</evidence>
<reference evidence="2 3" key="1">
    <citation type="submission" date="2024-06" db="EMBL/GenBank/DDBJ databases">
        <title>Complete genome of Phlyctema vagabunda strain 19-DSS-EL-015.</title>
        <authorList>
            <person name="Fiorenzani C."/>
        </authorList>
    </citation>
    <scope>NUCLEOTIDE SEQUENCE [LARGE SCALE GENOMIC DNA]</scope>
    <source>
        <strain evidence="2 3">19-DSS-EL-015</strain>
    </source>
</reference>
<gene>
    <name evidence="2" type="ORF">PVAG01_10564</name>
</gene>
<keyword evidence="1" id="KW-0812">Transmembrane</keyword>
<evidence type="ECO:0000256" key="1">
    <source>
        <dbReference type="SAM" id="Phobius"/>
    </source>
</evidence>
<proteinExistence type="predicted"/>
<keyword evidence="1" id="KW-1133">Transmembrane helix</keyword>
<protein>
    <recommendedName>
        <fullName evidence="4">Adenylate kinase</fullName>
    </recommendedName>
</protein>
<feature type="transmembrane region" description="Helical" evidence="1">
    <location>
        <begin position="64"/>
        <end position="87"/>
    </location>
</feature>
<evidence type="ECO:0008006" key="4">
    <source>
        <dbReference type="Google" id="ProtNLM"/>
    </source>
</evidence>
<dbReference type="EMBL" id="JBFCZG010000010">
    <property type="protein sequence ID" value="KAL3417554.1"/>
    <property type="molecule type" value="Genomic_DNA"/>
</dbReference>
<comment type="caution">
    <text evidence="2">The sequence shown here is derived from an EMBL/GenBank/DDBJ whole genome shotgun (WGS) entry which is preliminary data.</text>
</comment>
<sequence length="89" mass="9992">MTPCEKTLTILGPPGVGKNMLTGSILFKYGGIDMKTMQEFQEANIRTYDEASKKLKSRRIAPTFYTPSSYHVTVLGMNIIILMPQLLNH</sequence>
<accession>A0ABR4P2M9</accession>
<evidence type="ECO:0000313" key="3">
    <source>
        <dbReference type="Proteomes" id="UP001629113"/>
    </source>
</evidence>
<keyword evidence="1" id="KW-0472">Membrane</keyword>
<keyword evidence="3" id="KW-1185">Reference proteome</keyword>
<name>A0ABR4P2M9_9HELO</name>